<comment type="subcellular location">
    <subcellularLocation>
        <location evidence="1">Membrane</location>
        <topology evidence="1">Multi-pass membrane protein</topology>
    </subcellularLocation>
</comment>
<dbReference type="InParanoid" id="A0A059AMP4"/>
<comment type="similarity">
    <text evidence="2">Belongs to the wax synthase family.</text>
</comment>
<evidence type="ECO:0000256" key="9">
    <source>
        <dbReference type="SAM" id="Phobius"/>
    </source>
</evidence>
<evidence type="ECO:0000256" key="4">
    <source>
        <dbReference type="ARBA" id="ARBA00022692"/>
    </source>
</evidence>
<feature type="transmembrane region" description="Helical" evidence="9">
    <location>
        <begin position="334"/>
        <end position="352"/>
    </location>
</feature>
<dbReference type="InterPro" id="IPR032805">
    <property type="entry name" value="Wax_synthase_dom"/>
</dbReference>
<evidence type="ECO:0000256" key="1">
    <source>
        <dbReference type="ARBA" id="ARBA00004141"/>
    </source>
</evidence>
<proteinExistence type="inferred from homology"/>
<dbReference type="PIRSF" id="PIRSF037006">
    <property type="entry name" value="Wax_synthase"/>
    <property type="match status" value="1"/>
</dbReference>
<feature type="transmembrane region" description="Helical" evidence="9">
    <location>
        <begin position="295"/>
        <end position="314"/>
    </location>
</feature>
<evidence type="ECO:0000256" key="6">
    <source>
        <dbReference type="ARBA" id="ARBA00023098"/>
    </source>
</evidence>
<feature type="transmembrane region" description="Helical" evidence="9">
    <location>
        <begin position="185"/>
        <end position="207"/>
    </location>
</feature>
<reference evidence="11" key="1">
    <citation type="submission" date="2013-07" db="EMBL/GenBank/DDBJ databases">
        <title>The genome of Eucalyptus grandis.</title>
        <authorList>
            <person name="Schmutz J."/>
            <person name="Hayes R."/>
            <person name="Myburg A."/>
            <person name="Tuskan G."/>
            <person name="Grattapaglia D."/>
            <person name="Rokhsar D.S."/>
        </authorList>
    </citation>
    <scope>NUCLEOTIDE SEQUENCE</scope>
    <source>
        <tissue evidence="11">Leaf extractions</tissue>
    </source>
</reference>
<evidence type="ECO:0000256" key="2">
    <source>
        <dbReference type="ARBA" id="ARBA00007282"/>
    </source>
</evidence>
<dbReference type="PANTHER" id="PTHR31595">
    <property type="entry name" value="LONG-CHAIN-ALCOHOL O-FATTY-ACYLTRANSFERASE 3-RELATED"/>
    <property type="match status" value="1"/>
</dbReference>
<dbReference type="GO" id="GO:0008374">
    <property type="term" value="F:O-acyltransferase activity"/>
    <property type="evidence" value="ECO:0007669"/>
    <property type="project" value="InterPro"/>
</dbReference>
<keyword evidence="5 9" id="KW-1133">Transmembrane helix</keyword>
<evidence type="ECO:0000256" key="3">
    <source>
        <dbReference type="ARBA" id="ARBA00022679"/>
    </source>
</evidence>
<dbReference type="STRING" id="71139.A0A059AMP4"/>
<dbReference type="PANTHER" id="PTHR31595:SF72">
    <property type="entry name" value="ACYL-COA--STEROL O-ACYLTRANSFERASE 1-LIKE"/>
    <property type="match status" value="1"/>
</dbReference>
<evidence type="ECO:0000313" key="11">
    <source>
        <dbReference type="EMBL" id="KCW54675.1"/>
    </source>
</evidence>
<dbReference type="GO" id="GO:0016020">
    <property type="term" value="C:membrane"/>
    <property type="evidence" value="ECO:0007669"/>
    <property type="project" value="UniProtKB-SubCell"/>
</dbReference>
<dbReference type="OMA" id="ERWWCAR"/>
<dbReference type="eggNOG" id="ENOG502QW01">
    <property type="taxonomic scope" value="Eukaryota"/>
</dbReference>
<organism evidence="11">
    <name type="scientific">Eucalyptus grandis</name>
    <name type="common">Flooded gum</name>
    <dbReference type="NCBI Taxonomy" id="71139"/>
    <lineage>
        <taxon>Eukaryota</taxon>
        <taxon>Viridiplantae</taxon>
        <taxon>Streptophyta</taxon>
        <taxon>Embryophyta</taxon>
        <taxon>Tracheophyta</taxon>
        <taxon>Spermatophyta</taxon>
        <taxon>Magnoliopsida</taxon>
        <taxon>eudicotyledons</taxon>
        <taxon>Gunneridae</taxon>
        <taxon>Pentapetalae</taxon>
        <taxon>rosids</taxon>
        <taxon>malvids</taxon>
        <taxon>Myrtales</taxon>
        <taxon>Myrtaceae</taxon>
        <taxon>Myrtoideae</taxon>
        <taxon>Eucalypteae</taxon>
        <taxon>Eucalyptus</taxon>
    </lineage>
</organism>
<dbReference type="GO" id="GO:0006629">
    <property type="term" value="P:lipid metabolic process"/>
    <property type="evidence" value="ECO:0007669"/>
    <property type="project" value="UniProtKB-KW"/>
</dbReference>
<dbReference type="InterPro" id="IPR044851">
    <property type="entry name" value="Wax_synthase"/>
</dbReference>
<sequence length="390" mass="43638">MTQLHLDNTKYLHKLRFCKCVPLGSKHGGRDQQLHHGVDLGGDILTYCHTIGQTVPTGTKRLLAISPVIGLFFVLPLSLTTISLGGLTSFFIAWLSNFKLILFAYGKGPLSSSQSCLLAYFIPIACLPIKIHNPIESTKNEEHPCSEINERGLKSPMNYAIKCLVTVAFLPAYERKDRVHPVMINLMYCVYVYVGLEMSLAVVGAMVRTLVGVRLEPQFEEPYLSTSLQEFWGRRWNLMVTNILRPTVYLPVKSISSRVIGRMWAPLPASFACFLVSGLMHELIFYYIGRKEPRWVVTSFFLMHGLCVAIEIAAKKVFANKFRLPRAVSGPMAVGFILTTALWLFLPALLWCDAEDKARGEAMAVVDFVKEIWSVARLSSITGINTSEVS</sequence>
<keyword evidence="8" id="KW-0012">Acyltransferase</keyword>
<feature type="transmembrane region" description="Helical" evidence="9">
    <location>
        <begin position="62"/>
        <end position="79"/>
    </location>
</feature>
<dbReference type="InterPro" id="IPR017088">
    <property type="entry name" value="Wax_synthase_Magnoliopsida"/>
</dbReference>
<keyword evidence="4 9" id="KW-0812">Transmembrane</keyword>
<dbReference type="Pfam" id="PF13813">
    <property type="entry name" value="MBOAT_2"/>
    <property type="match status" value="1"/>
</dbReference>
<evidence type="ECO:0000256" key="5">
    <source>
        <dbReference type="ARBA" id="ARBA00022989"/>
    </source>
</evidence>
<name>A0A059AMP4_EUCGR</name>
<evidence type="ECO:0000256" key="7">
    <source>
        <dbReference type="ARBA" id="ARBA00023136"/>
    </source>
</evidence>
<keyword evidence="7 9" id="KW-0472">Membrane</keyword>
<evidence type="ECO:0000256" key="8">
    <source>
        <dbReference type="ARBA" id="ARBA00023315"/>
    </source>
</evidence>
<keyword evidence="6" id="KW-0443">Lipid metabolism</keyword>
<gene>
    <name evidence="11" type="ORF">EUGRSUZ_I00619</name>
</gene>
<keyword evidence="3" id="KW-0808">Transferase</keyword>
<dbReference type="Gramene" id="KCW54675">
    <property type="protein sequence ID" value="KCW54675"/>
    <property type="gene ID" value="EUGRSUZ_I00619"/>
</dbReference>
<feature type="domain" description="Wax synthase" evidence="10">
    <location>
        <begin position="216"/>
        <end position="302"/>
    </location>
</feature>
<protein>
    <recommendedName>
        <fullName evidence="10">Wax synthase domain-containing protein</fullName>
    </recommendedName>
</protein>
<dbReference type="AlphaFoldDB" id="A0A059AMP4"/>
<feature type="transmembrane region" description="Helical" evidence="9">
    <location>
        <begin position="117"/>
        <end position="135"/>
    </location>
</feature>
<feature type="transmembrane region" description="Helical" evidence="9">
    <location>
        <begin position="267"/>
        <end position="288"/>
    </location>
</feature>
<dbReference type="EMBL" id="KK198761">
    <property type="protein sequence ID" value="KCW54675.1"/>
    <property type="molecule type" value="Genomic_DNA"/>
</dbReference>
<accession>A0A059AMP4</accession>
<evidence type="ECO:0000259" key="10">
    <source>
        <dbReference type="Pfam" id="PF13813"/>
    </source>
</evidence>